<dbReference type="RefSeq" id="WP_060386508.1">
    <property type="nucleotide sequence ID" value="NZ_JADMRQ010000018.1"/>
</dbReference>
<gene>
    <name evidence="1" type="ORF">AA415_02930</name>
</gene>
<keyword evidence="2" id="KW-1185">Reference proteome</keyword>
<proteinExistence type="predicted"/>
<comment type="caution">
    <text evidence="1">The sequence shown here is derived from an EMBL/GenBank/DDBJ whole genome shotgun (WGS) entry which is preliminary data.</text>
</comment>
<dbReference type="EMBL" id="LRGC01000021">
    <property type="protein sequence ID" value="KWR52343.1"/>
    <property type="molecule type" value="Genomic_DNA"/>
</dbReference>
<sequence length="164" mass="18912">MVGKTITPKQLAQQWLTLPNRFEVNVFNFETLIGNAAKKIFKDSFYLRRFNSAGTFAWENRSDHKPHPILEETGTLKHSIVWDRFHSSNSRGIKIFTDPDMFRFSKRQYGRNFCYAAIHNEGGQVAKSGSPAHNIKKRQFIGYSTTVADKITSYSIRIFDGFPK</sequence>
<accession>A0A108T355</accession>
<dbReference type="PATRIC" id="fig|46506.5.peg.3158"/>
<organism evidence="1 2">
    <name type="scientific">Bacteroides stercoris</name>
    <dbReference type="NCBI Taxonomy" id="46506"/>
    <lineage>
        <taxon>Bacteria</taxon>
        <taxon>Pseudomonadati</taxon>
        <taxon>Bacteroidota</taxon>
        <taxon>Bacteroidia</taxon>
        <taxon>Bacteroidales</taxon>
        <taxon>Bacteroidaceae</taxon>
        <taxon>Bacteroides</taxon>
    </lineage>
</organism>
<protein>
    <submittedName>
        <fullName evidence="1">Uncharacterized protein</fullName>
    </submittedName>
</protein>
<dbReference type="STRING" id="46506.AA415_02930"/>
<dbReference type="AlphaFoldDB" id="A0A108T355"/>
<evidence type="ECO:0000313" key="1">
    <source>
        <dbReference type="EMBL" id="KWR52343.1"/>
    </source>
</evidence>
<name>A0A108T355_BACSE</name>
<evidence type="ECO:0000313" key="2">
    <source>
        <dbReference type="Proteomes" id="UP000056419"/>
    </source>
</evidence>
<reference evidence="1 2" key="1">
    <citation type="journal article" date="2016" name="BMC Genomics">
        <title>Type VI secretion systems of human gut Bacteroidales segregate into three genetic architectures, two of which are contained on mobile genetic elements.</title>
        <authorList>
            <person name="Coyne M.J."/>
            <person name="Roelofs K.G."/>
            <person name="Comstock L.E."/>
        </authorList>
    </citation>
    <scope>NUCLEOTIDE SEQUENCE [LARGE SCALE GENOMIC DNA]</scope>
    <source>
        <strain evidence="1 2">CL09T03C01</strain>
    </source>
</reference>
<dbReference type="Proteomes" id="UP000056419">
    <property type="component" value="Unassembled WGS sequence"/>
</dbReference>